<dbReference type="GO" id="GO:0044550">
    <property type="term" value="P:secondary metabolite biosynthetic process"/>
    <property type="evidence" value="ECO:0007669"/>
    <property type="project" value="TreeGrafter"/>
</dbReference>
<dbReference type="Pfam" id="PF08545">
    <property type="entry name" value="ACP_syn_III"/>
    <property type="match status" value="1"/>
</dbReference>
<evidence type="ECO:0000259" key="4">
    <source>
        <dbReference type="Pfam" id="PF08545"/>
    </source>
</evidence>
<sequence length="314" mass="33705">MYINSTGVYIPSGRITNDYFLNVNGLTDEWITKRTGIHSRSKVGDGENQETMAVDAVREALKSLPYDIKDVDLIVAAAYSAIDNVGTVAHIIQREYDIDGVKCVACTSACSSLLNGLEIIEGYFAMGKASKALLISSEQNSYYSNESDPKCGHLWGDGAVAFFLSKDRMAPGEPEITEIFTCGLGNIGKGPDGVCLRPREGGIAMPDGRDVFIHACDNMVRALDEVTAPAGMTPAQLDYIITHQANLRIVAQIAHRLELGLDHFPCNIDTLGNTGSASAGIVFAQQRNRFKPGDKVALTVFGGGYSAGACLIEM</sequence>
<evidence type="ECO:0000256" key="2">
    <source>
        <dbReference type="ARBA" id="ARBA00023315"/>
    </source>
</evidence>
<organism evidence="5 6">
    <name type="scientific">Candidatus Amulumruptor caecigallinarius</name>
    <dbReference type="NCBI Taxonomy" id="2109911"/>
    <lineage>
        <taxon>Bacteria</taxon>
        <taxon>Pseudomonadati</taxon>
        <taxon>Bacteroidota</taxon>
        <taxon>Bacteroidia</taxon>
        <taxon>Bacteroidales</taxon>
        <taxon>Muribaculaceae</taxon>
        <taxon>Candidatus Amulumruptor</taxon>
    </lineage>
</organism>
<evidence type="ECO:0000259" key="3">
    <source>
        <dbReference type="Pfam" id="PF08541"/>
    </source>
</evidence>
<dbReference type="InterPro" id="IPR013747">
    <property type="entry name" value="ACP_syn_III_C"/>
</dbReference>
<dbReference type="InterPro" id="IPR013751">
    <property type="entry name" value="ACP_syn_III_N"/>
</dbReference>
<dbReference type="SUPFAM" id="SSF53901">
    <property type="entry name" value="Thiolase-like"/>
    <property type="match status" value="1"/>
</dbReference>
<feature type="domain" description="Beta-ketoacyl-[acyl-carrier-protein] synthase III N-terminal" evidence="4">
    <location>
        <begin position="107"/>
        <end position="167"/>
    </location>
</feature>
<protein>
    <submittedName>
        <fullName evidence="5">Ketoacyl-ACP synthase III</fullName>
    </submittedName>
</protein>
<dbReference type="GO" id="GO:0006633">
    <property type="term" value="P:fatty acid biosynthetic process"/>
    <property type="evidence" value="ECO:0007669"/>
    <property type="project" value="InterPro"/>
</dbReference>
<dbReference type="GO" id="GO:0004315">
    <property type="term" value="F:3-oxoacyl-[acyl-carrier-protein] synthase activity"/>
    <property type="evidence" value="ECO:0007669"/>
    <property type="project" value="InterPro"/>
</dbReference>
<accession>A0A921E7F1</accession>
<evidence type="ECO:0000256" key="1">
    <source>
        <dbReference type="ARBA" id="ARBA00022679"/>
    </source>
</evidence>
<reference evidence="5" key="1">
    <citation type="journal article" date="2021" name="PeerJ">
        <title>Extensive microbial diversity within the chicken gut microbiome revealed by metagenomics and culture.</title>
        <authorList>
            <person name="Gilroy R."/>
            <person name="Ravi A."/>
            <person name="Getino M."/>
            <person name="Pursley I."/>
            <person name="Horton D.L."/>
            <person name="Alikhan N.F."/>
            <person name="Baker D."/>
            <person name="Gharbi K."/>
            <person name="Hall N."/>
            <person name="Watson M."/>
            <person name="Adriaenssens E.M."/>
            <person name="Foster-Nyarko E."/>
            <person name="Jarju S."/>
            <person name="Secka A."/>
            <person name="Antonio M."/>
            <person name="Oren A."/>
            <person name="Chaudhuri R.R."/>
            <person name="La Ragione R."/>
            <person name="Hildebrand F."/>
            <person name="Pallen M.J."/>
        </authorList>
    </citation>
    <scope>NUCLEOTIDE SEQUENCE</scope>
    <source>
        <strain evidence="5">4100</strain>
    </source>
</reference>
<dbReference type="Pfam" id="PF08541">
    <property type="entry name" value="ACP_syn_III_C"/>
    <property type="match status" value="1"/>
</dbReference>
<dbReference type="Proteomes" id="UP000711407">
    <property type="component" value="Unassembled WGS sequence"/>
</dbReference>
<feature type="domain" description="Beta-ketoacyl-[acyl-carrier-protein] synthase III C-terminal" evidence="3">
    <location>
        <begin position="230"/>
        <end position="313"/>
    </location>
</feature>
<comment type="caution">
    <text evidence="5">The sequence shown here is derived from an EMBL/GenBank/DDBJ whole genome shotgun (WGS) entry which is preliminary data.</text>
</comment>
<keyword evidence="1" id="KW-0808">Transferase</keyword>
<dbReference type="PANTHER" id="PTHR34069">
    <property type="entry name" value="3-OXOACYL-[ACYL-CARRIER-PROTEIN] SYNTHASE 3"/>
    <property type="match status" value="1"/>
</dbReference>
<name>A0A921E7F1_9BACT</name>
<gene>
    <name evidence="5" type="ORF">K8V47_00975</name>
</gene>
<reference evidence="5" key="2">
    <citation type="submission" date="2021-09" db="EMBL/GenBank/DDBJ databases">
        <authorList>
            <person name="Gilroy R."/>
        </authorList>
    </citation>
    <scope>NUCLEOTIDE SEQUENCE</scope>
    <source>
        <strain evidence="5">4100</strain>
    </source>
</reference>
<dbReference type="PANTHER" id="PTHR34069:SF2">
    <property type="entry name" value="BETA-KETOACYL-[ACYL-CARRIER-PROTEIN] SYNTHASE III"/>
    <property type="match status" value="1"/>
</dbReference>
<dbReference type="AlphaFoldDB" id="A0A921E7F1"/>
<keyword evidence="2" id="KW-0012">Acyltransferase</keyword>
<dbReference type="EMBL" id="DYXT01000007">
    <property type="protein sequence ID" value="HJE38326.1"/>
    <property type="molecule type" value="Genomic_DNA"/>
</dbReference>
<proteinExistence type="predicted"/>
<dbReference type="CDD" id="cd00830">
    <property type="entry name" value="KAS_III"/>
    <property type="match status" value="1"/>
</dbReference>
<evidence type="ECO:0000313" key="5">
    <source>
        <dbReference type="EMBL" id="HJE38326.1"/>
    </source>
</evidence>
<dbReference type="Gene3D" id="3.40.47.10">
    <property type="match status" value="2"/>
</dbReference>
<evidence type="ECO:0000313" key="6">
    <source>
        <dbReference type="Proteomes" id="UP000711407"/>
    </source>
</evidence>
<dbReference type="InterPro" id="IPR016039">
    <property type="entry name" value="Thiolase-like"/>
</dbReference>